<accession>W9Z6A2</accession>
<feature type="region of interest" description="Disordered" evidence="1">
    <location>
        <begin position="322"/>
        <end position="477"/>
    </location>
</feature>
<dbReference type="GeneID" id="19167216"/>
<dbReference type="RefSeq" id="XP_007731416.1">
    <property type="nucleotide sequence ID" value="XM_007733226.1"/>
</dbReference>
<feature type="compositionally biased region" description="Basic and acidic residues" evidence="1">
    <location>
        <begin position="370"/>
        <end position="380"/>
    </location>
</feature>
<dbReference type="GO" id="GO:0046982">
    <property type="term" value="F:protein heterodimerization activity"/>
    <property type="evidence" value="ECO:0007669"/>
    <property type="project" value="InterPro"/>
</dbReference>
<dbReference type="STRING" id="1182542.W9Z6A2"/>
<dbReference type="Proteomes" id="UP000019478">
    <property type="component" value="Unassembled WGS sequence"/>
</dbReference>
<proteinExistence type="predicted"/>
<protein>
    <submittedName>
        <fullName evidence="2">Uncharacterized protein</fullName>
    </submittedName>
</protein>
<feature type="region of interest" description="Disordered" evidence="1">
    <location>
        <begin position="489"/>
        <end position="742"/>
    </location>
</feature>
<evidence type="ECO:0000313" key="3">
    <source>
        <dbReference type="Proteomes" id="UP000019478"/>
    </source>
</evidence>
<feature type="compositionally biased region" description="Polar residues" evidence="1">
    <location>
        <begin position="12"/>
        <end position="27"/>
    </location>
</feature>
<dbReference type="EMBL" id="AMGY01000002">
    <property type="protein sequence ID" value="EXJ90019.1"/>
    <property type="molecule type" value="Genomic_DNA"/>
</dbReference>
<sequence length="1309" mass="141831">MAQRSSRPDAQETGTVRSLRSMGSGTDVLSISTRSSRAALPHARPQPAYVSESEAEQLVYAEIEQPTRISESALSLVNGFLDQILYDILSRSRSVALSALRSAVPIVLKQRLGHSAVSAADEELQDYLDEDEMEEIQSAVAVLDPKAEFDVDLSWKLTRLRCMVYAKLGDMEEEDEEDYLDDDDLKVHIGRAKESVRIGAAITPPAAIFLTSVLEFLGEQALCIAAQHARKRHFSYKLQSAADSMVATQEHDQGVIPLEEIDMSGVGKEGPLIRLWRSWKGSIRSGAGMSSRPTTPIILSPTAPDSPGHDWKFPAVPPISTIQEERSPSIRPADSPLPAEIPLPISDHDVEEIEIPGLAPTFESEDDESPGDRPTLEKRRPSSMLIMPGNFPYSVSPSADQKQDNDRPVWTRRRSQSVPTSPQPASGVQLRQIEKERTPDYSMEGVMNTSSSSEDLGDTVPQYAREDSNCSPRPNRISTTVATIAGALSIEASRGYRRDQPSYLQPATDSDRAALQASPSDHTTDDPDPIAAGQGSHTASTTGGHEGDIDPEDLALSSSDEREVVEEDRSNLRDSGFGVAGSEDELPAHDQATTAPEQGLTTADSIQVDNHNNDSTQEQSASDGTEVDNLGTAAIFYQGTAGSGGHGSPESTSYRQPERPDVSVPTSTANKAGATNSSAWPVVIQGRTSSLESKASAPSPIQRSLPNQVPTRHQAAQERMGHTPQDGAPQYATSPFAAGRDGHDLVQVAQAGITSTGKDGMPSTAGRQHVRLQTDIDDGPRRPSPPDEMDRAKKSLDVLIDSDETLRITLTPKSARAANEVRLLHSTRGPSLTVLQKPKVKSQTQELADFFRNTAPPGEEVTRPKSSRSAKGIIDDLRSKPQSSSKIPLPGSIKSSPAQSNLQQPVSSPPRPKNPLGEPRDPRMARSSTRDLADYARSTGPENEAQLPKPLAPRPGTGQETAESEDRLATTSGKPVHRLKYQARDARGPRTAESSELIDFIREGPPRPPGDHRIDRHVAPFRTTMDSDDLNALAPPEMDSKGRSSVGSTHESAITVKSMPSSMNSRTGLLDSTNRMASKFPNGIGNSAHPIPRQPAIPEADGMPKRTRRRVRDPYAIDFSDEEDEMNEPSAPQQRRAEEESLVDFLRNTAPPPGMTTQPILAAVPDPDQPNPSVGVKRSTSSSKLRDYFQGSMSGRNGATMKPSNGARAESPHLTQVGSKMDKYRPTQPTHAAHVERNRQRMRAEPRDPSAANGGDTADLAAYLKNSGPDPGKEIPPQKFNLGGKDHVGFMRFFQKRSSVKRDRTVTSS</sequence>
<feature type="compositionally biased region" description="Polar residues" evidence="1">
    <location>
        <begin position="699"/>
        <end position="711"/>
    </location>
</feature>
<comment type="caution">
    <text evidence="2">The sequence shown here is derived from an EMBL/GenBank/DDBJ whole genome shotgun (WGS) entry which is preliminary data.</text>
</comment>
<dbReference type="Gene3D" id="1.10.20.10">
    <property type="entry name" value="Histone, subunit A"/>
    <property type="match status" value="1"/>
</dbReference>
<feature type="compositionally biased region" description="Polar residues" evidence="1">
    <location>
        <begin position="664"/>
        <end position="679"/>
    </location>
</feature>
<feature type="compositionally biased region" description="Polar residues" evidence="1">
    <location>
        <begin position="591"/>
        <end position="623"/>
    </location>
</feature>
<feature type="compositionally biased region" description="Polar residues" evidence="1">
    <location>
        <begin position="1058"/>
        <end position="1076"/>
    </location>
</feature>
<dbReference type="HOGENOM" id="CLU_002983_1_0_1"/>
<dbReference type="OrthoDB" id="5382203at2759"/>
<evidence type="ECO:0000256" key="1">
    <source>
        <dbReference type="SAM" id="MobiDB-lite"/>
    </source>
</evidence>
<feature type="compositionally biased region" description="Polar residues" evidence="1">
    <location>
        <begin position="416"/>
        <end position="426"/>
    </location>
</feature>
<feature type="compositionally biased region" description="Basic and acidic residues" evidence="1">
    <location>
        <begin position="918"/>
        <end position="934"/>
    </location>
</feature>
<name>W9Z6A2_9EURO</name>
<feature type="compositionally biased region" description="Basic and acidic residues" evidence="1">
    <location>
        <begin position="1"/>
        <end position="10"/>
    </location>
</feature>
<feature type="region of interest" description="Disordered" evidence="1">
    <location>
        <begin position="1"/>
        <end position="27"/>
    </location>
</feature>
<dbReference type="InterPro" id="IPR009072">
    <property type="entry name" value="Histone-fold"/>
</dbReference>
<feature type="compositionally biased region" description="Basic and acidic residues" evidence="1">
    <location>
        <begin position="559"/>
        <end position="572"/>
    </location>
</feature>
<feature type="compositionally biased region" description="Basic and acidic residues" evidence="1">
    <location>
        <begin position="999"/>
        <end position="1018"/>
    </location>
</feature>
<feature type="region of interest" description="Disordered" evidence="1">
    <location>
        <begin position="850"/>
        <end position="1283"/>
    </location>
</feature>
<keyword evidence="3" id="KW-1185">Reference proteome</keyword>
<feature type="compositionally biased region" description="Polar residues" evidence="1">
    <location>
        <begin position="1043"/>
        <end position="1052"/>
    </location>
</feature>
<feature type="region of interest" description="Disordered" evidence="1">
    <location>
        <begin position="754"/>
        <end position="794"/>
    </location>
</feature>
<feature type="compositionally biased region" description="Basic and acidic residues" evidence="1">
    <location>
        <begin position="772"/>
        <end position="794"/>
    </location>
</feature>
<dbReference type="eggNOG" id="ENOG502QRX2">
    <property type="taxonomic scope" value="Eukaryota"/>
</dbReference>
<reference evidence="2 3" key="1">
    <citation type="submission" date="2013-03" db="EMBL/GenBank/DDBJ databases">
        <title>The Genome Sequence of Capronia epimyces CBS 606.96.</title>
        <authorList>
            <consortium name="The Broad Institute Genomics Platform"/>
            <person name="Cuomo C."/>
            <person name="de Hoog S."/>
            <person name="Gorbushina A."/>
            <person name="Walker B."/>
            <person name="Young S.K."/>
            <person name="Zeng Q."/>
            <person name="Gargeya S."/>
            <person name="Fitzgerald M."/>
            <person name="Haas B."/>
            <person name="Abouelleil A."/>
            <person name="Allen A.W."/>
            <person name="Alvarado L."/>
            <person name="Arachchi H.M."/>
            <person name="Berlin A.M."/>
            <person name="Chapman S.B."/>
            <person name="Gainer-Dewar J."/>
            <person name="Goldberg J."/>
            <person name="Griggs A."/>
            <person name="Gujja S."/>
            <person name="Hansen M."/>
            <person name="Howarth C."/>
            <person name="Imamovic A."/>
            <person name="Ireland A."/>
            <person name="Larimer J."/>
            <person name="McCowan C."/>
            <person name="Murphy C."/>
            <person name="Pearson M."/>
            <person name="Poon T.W."/>
            <person name="Priest M."/>
            <person name="Roberts A."/>
            <person name="Saif S."/>
            <person name="Shea T."/>
            <person name="Sisk P."/>
            <person name="Sykes S."/>
            <person name="Wortman J."/>
            <person name="Nusbaum C."/>
            <person name="Birren B."/>
        </authorList>
    </citation>
    <scope>NUCLEOTIDE SEQUENCE [LARGE SCALE GENOMIC DNA]</scope>
    <source>
        <strain evidence="2 3">CBS 606.96</strain>
    </source>
</reference>
<organism evidence="2 3">
    <name type="scientific">Capronia epimyces CBS 606.96</name>
    <dbReference type="NCBI Taxonomy" id="1182542"/>
    <lineage>
        <taxon>Eukaryota</taxon>
        <taxon>Fungi</taxon>
        <taxon>Dikarya</taxon>
        <taxon>Ascomycota</taxon>
        <taxon>Pezizomycotina</taxon>
        <taxon>Eurotiomycetes</taxon>
        <taxon>Chaetothyriomycetidae</taxon>
        <taxon>Chaetothyriales</taxon>
        <taxon>Herpotrichiellaceae</taxon>
        <taxon>Capronia</taxon>
    </lineage>
</organism>
<evidence type="ECO:0000313" key="2">
    <source>
        <dbReference type="EMBL" id="EXJ90019.1"/>
    </source>
</evidence>
<feature type="compositionally biased region" description="Polar residues" evidence="1">
    <location>
        <begin position="893"/>
        <end position="906"/>
    </location>
</feature>
<feature type="compositionally biased region" description="Basic and acidic residues" evidence="1">
    <location>
        <begin position="1233"/>
        <end position="1248"/>
    </location>
</feature>
<gene>
    <name evidence="2" type="ORF">A1O3_03087</name>
</gene>